<evidence type="ECO:0000313" key="3">
    <source>
        <dbReference type="EMBL" id="KAK8864446.1"/>
    </source>
</evidence>
<dbReference type="InterPro" id="IPR001005">
    <property type="entry name" value="SANT/Myb"/>
</dbReference>
<dbReference type="AlphaFoldDB" id="A0AAW0Z2W8"/>
<feature type="region of interest" description="Disordered" evidence="1">
    <location>
        <begin position="1"/>
        <end position="39"/>
    </location>
</feature>
<sequence>MAPVKREQDSYDSDIDSKPSTPKTKKKVKSTNSSPEGKRMWTEEEDAIFIAAIDKLVKSSLWNEVKDDPILGQRGSPGIRAHWIAMCKKLSSK</sequence>
<dbReference type="KEGG" id="kne:92178954"/>
<comment type="caution">
    <text evidence="3">The sequence shown here is derived from an EMBL/GenBank/DDBJ whole genome shotgun (WGS) entry which is preliminary data.</text>
</comment>
<organism evidence="3 4">
    <name type="scientific">Kwoniella newhampshirensis</name>
    <dbReference type="NCBI Taxonomy" id="1651941"/>
    <lineage>
        <taxon>Eukaryota</taxon>
        <taxon>Fungi</taxon>
        <taxon>Dikarya</taxon>
        <taxon>Basidiomycota</taxon>
        <taxon>Agaricomycotina</taxon>
        <taxon>Tremellomycetes</taxon>
        <taxon>Tremellales</taxon>
        <taxon>Cryptococcaceae</taxon>
        <taxon>Kwoniella</taxon>
    </lineage>
</organism>
<evidence type="ECO:0000313" key="4">
    <source>
        <dbReference type="Proteomes" id="UP001388673"/>
    </source>
</evidence>
<dbReference type="EMBL" id="JBCAWK010000003">
    <property type="protein sequence ID" value="KAK8864446.1"/>
    <property type="molecule type" value="Genomic_DNA"/>
</dbReference>
<protein>
    <recommendedName>
        <fullName evidence="2">Myb-like domain-containing protein</fullName>
    </recommendedName>
</protein>
<proteinExistence type="predicted"/>
<gene>
    <name evidence="3" type="ORF">IAR55_001695</name>
</gene>
<dbReference type="Gene3D" id="1.10.10.60">
    <property type="entry name" value="Homeodomain-like"/>
    <property type="match status" value="1"/>
</dbReference>
<feature type="domain" description="Myb-like" evidence="2">
    <location>
        <begin position="33"/>
        <end position="87"/>
    </location>
</feature>
<dbReference type="PROSITE" id="PS50090">
    <property type="entry name" value="MYB_LIKE"/>
    <property type="match status" value="1"/>
</dbReference>
<evidence type="ECO:0000259" key="2">
    <source>
        <dbReference type="PROSITE" id="PS50090"/>
    </source>
</evidence>
<dbReference type="SUPFAM" id="SSF46689">
    <property type="entry name" value="Homeodomain-like"/>
    <property type="match status" value="1"/>
</dbReference>
<keyword evidence="4" id="KW-1185">Reference proteome</keyword>
<dbReference type="InterPro" id="IPR009057">
    <property type="entry name" value="Homeodomain-like_sf"/>
</dbReference>
<dbReference type="GeneID" id="92178954"/>
<evidence type="ECO:0000256" key="1">
    <source>
        <dbReference type="SAM" id="MobiDB-lite"/>
    </source>
</evidence>
<reference evidence="3 4" key="1">
    <citation type="journal article" date="2024" name="bioRxiv">
        <title>Comparative genomics of Cryptococcus and Kwoniella reveals pathogenesis evolution and contrasting karyotype dynamics via intercentromeric recombination or chromosome fusion.</title>
        <authorList>
            <person name="Coelho M.A."/>
            <person name="David-Palma M."/>
            <person name="Shea T."/>
            <person name="Bowers K."/>
            <person name="McGinley-Smith S."/>
            <person name="Mohammad A.W."/>
            <person name="Gnirke A."/>
            <person name="Yurkov A.M."/>
            <person name="Nowrousian M."/>
            <person name="Sun S."/>
            <person name="Cuomo C.A."/>
            <person name="Heitman J."/>
        </authorList>
    </citation>
    <scope>NUCLEOTIDE SEQUENCE [LARGE SCALE GENOMIC DNA]</scope>
    <source>
        <strain evidence="3 4">CBS 13917</strain>
    </source>
</reference>
<dbReference type="Proteomes" id="UP001388673">
    <property type="component" value="Unassembled WGS sequence"/>
</dbReference>
<dbReference type="RefSeq" id="XP_066804742.1">
    <property type="nucleotide sequence ID" value="XM_066944819.1"/>
</dbReference>
<name>A0AAW0Z2W8_9TREE</name>
<accession>A0AAW0Z2W8</accession>